<dbReference type="EMBL" id="JAYGGQ010000029">
    <property type="protein sequence ID" value="MEA5457366.1"/>
    <property type="molecule type" value="Genomic_DNA"/>
</dbReference>
<evidence type="ECO:0000313" key="3">
    <source>
        <dbReference type="Proteomes" id="UP001304769"/>
    </source>
</evidence>
<evidence type="ECO:0000256" key="1">
    <source>
        <dbReference type="SAM" id="MobiDB-lite"/>
    </source>
</evidence>
<gene>
    <name evidence="2" type="ORF">SPF06_21840</name>
</gene>
<keyword evidence="3" id="KW-1185">Reference proteome</keyword>
<dbReference type="RefSeq" id="WP_323281276.1">
    <property type="nucleotide sequence ID" value="NZ_JAYGGQ010000029.1"/>
</dbReference>
<feature type="compositionally biased region" description="Basic and acidic residues" evidence="1">
    <location>
        <begin position="55"/>
        <end position="74"/>
    </location>
</feature>
<dbReference type="Proteomes" id="UP001304769">
    <property type="component" value="Unassembled WGS sequence"/>
</dbReference>
<dbReference type="SUPFAM" id="SSF53187">
    <property type="entry name" value="Zn-dependent exopeptidases"/>
    <property type="match status" value="1"/>
</dbReference>
<reference evidence="2 3" key="1">
    <citation type="submission" date="2023-12" db="EMBL/GenBank/DDBJ databases">
        <title>Sinomonas terricola sp. nov, isolated from litchi orchard soil in Guangdong, PR China.</title>
        <authorList>
            <person name="Jiaxin W."/>
            <person name="Yang Z."/>
            <person name="Honghui Z."/>
        </authorList>
    </citation>
    <scope>NUCLEOTIDE SEQUENCE [LARGE SCALE GENOMIC DNA]</scope>
    <source>
        <strain evidence="2 3">JGH33</strain>
    </source>
</reference>
<proteinExistence type="predicted"/>
<dbReference type="Gene3D" id="3.40.630.10">
    <property type="entry name" value="Zn peptidases"/>
    <property type="match status" value="1"/>
</dbReference>
<sequence>MSVADVVLNGLETELDWVRSVYTQLHQHPELSFKEHETAGLIEHSWGRSTSGSESSRDRVVAAADHFDDRGRAR</sequence>
<protein>
    <recommendedName>
        <fullName evidence="4">Amidohydrolase</fullName>
    </recommendedName>
</protein>
<organism evidence="2 3">
    <name type="scientific">Sinomonas terricola</name>
    <dbReference type="NCBI Taxonomy" id="3110330"/>
    <lineage>
        <taxon>Bacteria</taxon>
        <taxon>Bacillati</taxon>
        <taxon>Actinomycetota</taxon>
        <taxon>Actinomycetes</taxon>
        <taxon>Micrococcales</taxon>
        <taxon>Micrococcaceae</taxon>
        <taxon>Sinomonas</taxon>
    </lineage>
</organism>
<evidence type="ECO:0000313" key="2">
    <source>
        <dbReference type="EMBL" id="MEA5457366.1"/>
    </source>
</evidence>
<evidence type="ECO:0008006" key="4">
    <source>
        <dbReference type="Google" id="ProtNLM"/>
    </source>
</evidence>
<name>A0ABU5TCG2_9MICC</name>
<feature type="region of interest" description="Disordered" evidence="1">
    <location>
        <begin position="44"/>
        <end position="74"/>
    </location>
</feature>
<comment type="caution">
    <text evidence="2">The sequence shown here is derived from an EMBL/GenBank/DDBJ whole genome shotgun (WGS) entry which is preliminary data.</text>
</comment>
<accession>A0ABU5TCG2</accession>